<dbReference type="InterPro" id="IPR058600">
    <property type="entry name" value="YhjD-like"/>
</dbReference>
<dbReference type="Pfam" id="PF26325">
    <property type="entry name" value="YhjD"/>
    <property type="match status" value="1"/>
</dbReference>
<evidence type="ECO:0000313" key="2">
    <source>
        <dbReference type="Proteomes" id="UP000199159"/>
    </source>
</evidence>
<protein>
    <recommendedName>
        <fullName evidence="3">YhjD</fullName>
    </recommendedName>
</protein>
<dbReference type="STRING" id="930152.SAMN05216565_10553"/>
<reference evidence="2" key="1">
    <citation type="submission" date="2016-10" db="EMBL/GenBank/DDBJ databases">
        <authorList>
            <person name="Varghese N."/>
            <person name="Submissions S."/>
        </authorList>
    </citation>
    <scope>NUCLEOTIDE SEQUENCE [LARGE SCALE GENOMIC DNA]</scope>
    <source>
        <strain evidence="2">IBRC-M10078</strain>
    </source>
</reference>
<sequence length="121" mass="14485">MTRITEEQRFIFEQSLFLPMVLTVLNRDLEVFNTAPFKLKKPYVSLIDQTMKKIQKDLYQVKLRMKEGKMKAIELERDEAFTLFLFVINGWEEKHNYFNPRIRSEVSQLLEKYLSGSTQTN</sequence>
<dbReference type="Proteomes" id="UP000199159">
    <property type="component" value="Unassembled WGS sequence"/>
</dbReference>
<proteinExistence type="predicted"/>
<keyword evidence="2" id="KW-1185">Reference proteome</keyword>
<evidence type="ECO:0008006" key="3">
    <source>
        <dbReference type="Google" id="ProtNLM"/>
    </source>
</evidence>
<gene>
    <name evidence="1" type="ORF">SAMN05216565_10553</name>
</gene>
<dbReference type="EMBL" id="FNJU01000005">
    <property type="protein sequence ID" value="SDP67683.1"/>
    <property type="molecule type" value="Genomic_DNA"/>
</dbReference>
<dbReference type="RefSeq" id="WP_090854160.1">
    <property type="nucleotide sequence ID" value="NZ_FNJU01000005.1"/>
</dbReference>
<evidence type="ECO:0000313" key="1">
    <source>
        <dbReference type="EMBL" id="SDP67683.1"/>
    </source>
</evidence>
<dbReference type="AlphaFoldDB" id="A0A1H0UNL2"/>
<dbReference type="OrthoDB" id="2988956at2"/>
<organism evidence="1 2">
    <name type="scientific">Litchfieldia salsa</name>
    <dbReference type="NCBI Taxonomy" id="930152"/>
    <lineage>
        <taxon>Bacteria</taxon>
        <taxon>Bacillati</taxon>
        <taxon>Bacillota</taxon>
        <taxon>Bacilli</taxon>
        <taxon>Bacillales</taxon>
        <taxon>Bacillaceae</taxon>
        <taxon>Litchfieldia</taxon>
    </lineage>
</organism>
<accession>A0A1H0UNL2</accession>
<name>A0A1H0UNL2_9BACI</name>